<dbReference type="PANTHER" id="PTHR24403:SF74">
    <property type="entry name" value="ZINC FINGER PROTEIN 507"/>
    <property type="match status" value="1"/>
</dbReference>
<evidence type="ECO:0000256" key="1">
    <source>
        <dbReference type="ARBA" id="ARBA00022723"/>
    </source>
</evidence>
<evidence type="ECO:0000256" key="4">
    <source>
        <dbReference type="ARBA" id="ARBA00022833"/>
    </source>
</evidence>
<evidence type="ECO:0000256" key="2">
    <source>
        <dbReference type="ARBA" id="ARBA00022737"/>
    </source>
</evidence>
<dbReference type="SMART" id="SM00355">
    <property type="entry name" value="ZnF_C2H2"/>
    <property type="match status" value="10"/>
</dbReference>
<keyword evidence="9" id="KW-1185">Reference proteome</keyword>
<feature type="domain" description="C2H2-type" evidence="7">
    <location>
        <begin position="728"/>
        <end position="755"/>
    </location>
</feature>
<gene>
    <name evidence="8" type="primary">ZNF507</name>
</gene>
<feature type="compositionally biased region" description="Basic and acidic residues" evidence="6">
    <location>
        <begin position="878"/>
        <end position="891"/>
    </location>
</feature>
<feature type="region of interest" description="Disordered" evidence="6">
    <location>
        <begin position="578"/>
        <end position="604"/>
    </location>
</feature>
<feature type="domain" description="C2H2-type" evidence="7">
    <location>
        <begin position="791"/>
        <end position="818"/>
    </location>
</feature>
<dbReference type="InterPro" id="IPR050688">
    <property type="entry name" value="Zinc_finger/UBP_domain"/>
</dbReference>
<dbReference type="PROSITE" id="PS50157">
    <property type="entry name" value="ZINC_FINGER_C2H2_2"/>
    <property type="match status" value="6"/>
</dbReference>
<evidence type="ECO:0000256" key="3">
    <source>
        <dbReference type="ARBA" id="ARBA00022771"/>
    </source>
</evidence>
<dbReference type="PANTHER" id="PTHR24403">
    <property type="entry name" value="ZINC FINGER PROTEIN"/>
    <property type="match status" value="1"/>
</dbReference>
<dbReference type="InterPro" id="IPR013087">
    <property type="entry name" value="Znf_C2H2_type"/>
</dbReference>
<dbReference type="GeneID" id="114766002"/>
<feature type="domain" description="C2H2-type" evidence="7">
    <location>
        <begin position="670"/>
        <end position="698"/>
    </location>
</feature>
<dbReference type="InterPro" id="IPR036236">
    <property type="entry name" value="Znf_C2H2_sf"/>
</dbReference>
<feature type="domain" description="C2H2-type" evidence="7">
    <location>
        <begin position="146"/>
        <end position="173"/>
    </location>
</feature>
<feature type="region of interest" description="Disordered" evidence="6">
    <location>
        <begin position="76"/>
        <end position="105"/>
    </location>
</feature>
<feature type="domain" description="C2H2-type" evidence="7">
    <location>
        <begin position="614"/>
        <end position="641"/>
    </location>
</feature>
<name>A0AAY4EQ74_9TELE</name>
<keyword evidence="1" id="KW-0479">Metal-binding</keyword>
<feature type="compositionally biased region" description="Acidic residues" evidence="6">
    <location>
        <begin position="321"/>
        <end position="332"/>
    </location>
</feature>
<feature type="compositionally biased region" description="Low complexity" evidence="6">
    <location>
        <begin position="867"/>
        <end position="876"/>
    </location>
</feature>
<protein>
    <recommendedName>
        <fullName evidence="7">C2H2-type domain-containing protein</fullName>
    </recommendedName>
</protein>
<keyword evidence="4" id="KW-0862">Zinc</keyword>
<dbReference type="Ensembl" id="ENSDCDT00010070141.1">
    <property type="protein sequence ID" value="ENSDCDP00010059424.1"/>
    <property type="gene ID" value="ENSDCDG00010033226.1"/>
</dbReference>
<evidence type="ECO:0000259" key="7">
    <source>
        <dbReference type="PROSITE" id="PS50157"/>
    </source>
</evidence>
<reference evidence="8" key="3">
    <citation type="submission" date="2025-09" db="UniProtKB">
        <authorList>
            <consortium name="Ensembl"/>
        </authorList>
    </citation>
    <scope>IDENTIFICATION</scope>
</reference>
<dbReference type="SUPFAM" id="SSF57667">
    <property type="entry name" value="beta-beta-alpha zinc fingers"/>
    <property type="match status" value="4"/>
</dbReference>
<dbReference type="GO" id="GO:0008270">
    <property type="term" value="F:zinc ion binding"/>
    <property type="evidence" value="ECO:0007669"/>
    <property type="project" value="UniProtKB-KW"/>
</dbReference>
<dbReference type="GeneTree" id="ENSGT00490000043434"/>
<dbReference type="GO" id="GO:0005634">
    <property type="term" value="C:nucleus"/>
    <property type="evidence" value="ECO:0007669"/>
    <property type="project" value="TreeGrafter"/>
</dbReference>
<feature type="region of interest" description="Disordered" evidence="6">
    <location>
        <begin position="517"/>
        <end position="545"/>
    </location>
</feature>
<keyword evidence="3 5" id="KW-0863">Zinc-finger</keyword>
<dbReference type="Gene3D" id="3.30.160.60">
    <property type="entry name" value="Classic Zinc Finger"/>
    <property type="match status" value="4"/>
</dbReference>
<dbReference type="RefSeq" id="XP_028812423.1">
    <property type="nucleotide sequence ID" value="XM_028956590.1"/>
</dbReference>
<proteinExistence type="predicted"/>
<accession>A0AAY4EQ74</accession>
<evidence type="ECO:0000256" key="6">
    <source>
        <dbReference type="SAM" id="MobiDB-lite"/>
    </source>
</evidence>
<evidence type="ECO:0000313" key="8">
    <source>
        <dbReference type="Ensembl" id="ENSDCDP00010059424.1"/>
    </source>
</evidence>
<evidence type="ECO:0000256" key="5">
    <source>
        <dbReference type="PROSITE-ProRule" id="PRU00042"/>
    </source>
</evidence>
<dbReference type="Proteomes" id="UP000694580">
    <property type="component" value="Chromosome 16"/>
</dbReference>
<reference evidence="8 9" key="1">
    <citation type="submission" date="2020-06" db="EMBL/GenBank/DDBJ databases">
        <authorList>
            <consortium name="Wellcome Sanger Institute Data Sharing"/>
        </authorList>
    </citation>
    <scope>NUCLEOTIDE SEQUENCE [LARGE SCALE GENOMIC DNA]</scope>
</reference>
<feature type="domain" description="C2H2-type" evidence="7">
    <location>
        <begin position="756"/>
        <end position="783"/>
    </location>
</feature>
<feature type="region of interest" description="Disordered" evidence="6">
    <location>
        <begin position="862"/>
        <end position="892"/>
    </location>
</feature>
<evidence type="ECO:0000313" key="9">
    <source>
        <dbReference type="Proteomes" id="UP000694580"/>
    </source>
</evidence>
<sequence length="954" mass="103693">MRPKISADLSISMEDSSDVAAVVPFTPRRMEQTGQRQQTPDSLSQVIEKLGKIVENGPRPRTLAGGKRALACASVTLSDGREADGAPAPRKRPRGRDGGEEDDALDASSRMVTCYQCSLCRFLSPTLDSLREHLQQHDEQHSELILMCSECRFTSCHQEELEAHVRLHFGGEDPAVSSNAGDPELSKPSVAQAPPMADKKWYSYDQSGMYHCLICSYVCGQQRMLKTHAWKHAGLVDCSYPIFEGEVDPPPRRESPGAPVLSYSPLVPQSGEEEAIVILAPIQDKPLTSQSASPLQIELCGPVPAQACGEKVSRGSAGEEGSSEDPTPEEPGVEVQVAAETEVELEPDGRQSSSDSLLSSAQKIISCRGNSAGHINVIVERLPCTEEPVTSKPLLLSPEVGGDKRLLAAEKAELESQPHPVCYGEQGEVVIGWAGGERPVKEEELEVSVMESPPDENMPPARRRTHSESLRLHSLAAEALVAMPTRAPELTKAGIKGAAGTNPQSPDTGQRLAEVPAAAAAGPALHHRASAPSSGAHTPSEGPAKAGISLSLLTVIEHLRERSDQNASDEDILKELQDNAQSQPSVGASGTGTAGTGGDEGGLVEYVTDSDGPYHCRLCRYSSGNKGYIKQHLRVHRQRQPYQCPICEHIAQDSRDLEGHMIHHCKTRMYCCKQCSETFYYKNQLRNHERDHHGMGEPTATLNPLAETTTTSEELIRTAEDTANEKVYKCDVCDYTSSTYVGVRNHRRIHNSDKPYRCCSCDFATTNMNSLKSHMRRHPQEHQAVQLLEQYRCSLCGYVCSHPPSLKSHMWKHAGDQNYNYEQVNAAINEAISQSGRSPSASQKALPALGGEQPFVFLGRKEKTPVAAESESSTSTDAPDRTKGAAPRKEGGALPARAGTEYCMLLFCCCICRFESTSKEQLLEHMKEHEGDIISIILGREQQAARATGGGAEP</sequence>
<dbReference type="AlphaFoldDB" id="A0AAY4EQ74"/>
<keyword evidence="2" id="KW-0677">Repeat</keyword>
<reference evidence="8" key="2">
    <citation type="submission" date="2025-08" db="UniProtKB">
        <authorList>
            <consortium name="Ensembl"/>
        </authorList>
    </citation>
    <scope>IDENTIFICATION</scope>
</reference>
<feature type="compositionally biased region" description="Gly residues" evidence="6">
    <location>
        <begin position="589"/>
        <end position="601"/>
    </location>
</feature>
<dbReference type="GO" id="GO:0045944">
    <property type="term" value="P:positive regulation of transcription by RNA polymerase II"/>
    <property type="evidence" value="ECO:0007669"/>
    <property type="project" value="TreeGrafter"/>
</dbReference>
<organism evidence="8 9">
    <name type="scientific">Denticeps clupeoides</name>
    <name type="common">denticle herring</name>
    <dbReference type="NCBI Taxonomy" id="299321"/>
    <lineage>
        <taxon>Eukaryota</taxon>
        <taxon>Metazoa</taxon>
        <taxon>Chordata</taxon>
        <taxon>Craniata</taxon>
        <taxon>Vertebrata</taxon>
        <taxon>Euteleostomi</taxon>
        <taxon>Actinopterygii</taxon>
        <taxon>Neopterygii</taxon>
        <taxon>Teleostei</taxon>
        <taxon>Clupei</taxon>
        <taxon>Clupeiformes</taxon>
        <taxon>Denticipitoidei</taxon>
        <taxon>Denticipitidae</taxon>
        <taxon>Denticeps</taxon>
    </lineage>
</organism>
<dbReference type="PROSITE" id="PS00028">
    <property type="entry name" value="ZINC_FINGER_C2H2_1"/>
    <property type="match status" value="3"/>
</dbReference>
<feature type="region of interest" description="Disordered" evidence="6">
    <location>
        <begin position="310"/>
        <end position="335"/>
    </location>
</feature>